<evidence type="ECO:0000259" key="2">
    <source>
        <dbReference type="Pfam" id="PF04669"/>
    </source>
</evidence>
<evidence type="ECO:0000313" key="4">
    <source>
        <dbReference type="Proteomes" id="UP000001811"/>
    </source>
</evidence>
<dbReference type="InterPro" id="IPR023139">
    <property type="entry name" value="PBDC1-like_dom_sf"/>
</dbReference>
<dbReference type="Proteomes" id="UP000001811">
    <property type="component" value="Chromosome 8"/>
</dbReference>
<dbReference type="InterPro" id="IPR021148">
    <property type="entry name" value="Polysacc_synth_dom"/>
</dbReference>
<accession>A0A5F9DGY5</accession>
<dbReference type="Ensembl" id="ENSOCUT00000035131.1">
    <property type="protein sequence ID" value="ENSOCUP00000045449.1"/>
    <property type="gene ID" value="ENSOCUG00000039371.1"/>
</dbReference>
<dbReference type="SMR" id="A0A5F9DGY5"/>
<dbReference type="Pfam" id="PF04669">
    <property type="entry name" value="PBDC1"/>
    <property type="match status" value="1"/>
</dbReference>
<dbReference type="STRING" id="9986.ENSOCUP00000045449"/>
<dbReference type="InterPro" id="IPR008476">
    <property type="entry name" value="PBDC1_metazoa/fungi"/>
</dbReference>
<feature type="domain" description="Polysaccharide biosynthesis" evidence="2">
    <location>
        <begin position="36"/>
        <end position="160"/>
    </location>
</feature>
<feature type="compositionally biased region" description="Basic and acidic residues" evidence="1">
    <location>
        <begin position="176"/>
        <end position="221"/>
    </location>
</feature>
<dbReference type="EMBL" id="AAGW02044785">
    <property type="status" value="NOT_ANNOTATED_CDS"/>
    <property type="molecule type" value="Genomic_DNA"/>
</dbReference>
<keyword evidence="4" id="KW-1185">Reference proteome</keyword>
<dbReference type="GO" id="GO:0005737">
    <property type="term" value="C:cytoplasm"/>
    <property type="evidence" value="ECO:0007669"/>
    <property type="project" value="TreeGrafter"/>
</dbReference>
<evidence type="ECO:0000256" key="1">
    <source>
        <dbReference type="SAM" id="MobiDB-lite"/>
    </source>
</evidence>
<dbReference type="FunCoup" id="A0A5F9DGY5">
    <property type="interactions" value="953"/>
</dbReference>
<reference evidence="3 4" key="1">
    <citation type="journal article" date="2011" name="Nature">
        <title>A high-resolution map of human evolutionary constraint using 29 mammals.</title>
        <authorList>
            <person name="Lindblad-Toh K."/>
            <person name="Garber M."/>
            <person name="Zuk O."/>
            <person name="Lin M.F."/>
            <person name="Parker B.J."/>
            <person name="Washietl S."/>
            <person name="Kheradpour P."/>
            <person name="Ernst J."/>
            <person name="Jordan G."/>
            <person name="Mauceli E."/>
            <person name="Ward L.D."/>
            <person name="Lowe C.B."/>
            <person name="Holloway A.K."/>
            <person name="Clamp M."/>
            <person name="Gnerre S."/>
            <person name="Alfoldi J."/>
            <person name="Beal K."/>
            <person name="Chang J."/>
            <person name="Clawson H."/>
            <person name="Cuff J."/>
            <person name="Di Palma F."/>
            <person name="Fitzgerald S."/>
            <person name="Flicek P."/>
            <person name="Guttman M."/>
            <person name="Hubisz M.J."/>
            <person name="Jaffe D.B."/>
            <person name="Jungreis I."/>
            <person name="Kent W.J."/>
            <person name="Kostka D."/>
            <person name="Lara M."/>
            <person name="Martins A.L."/>
            <person name="Massingham T."/>
            <person name="Moltke I."/>
            <person name="Raney B.J."/>
            <person name="Rasmussen M.D."/>
            <person name="Robinson J."/>
            <person name="Stark A."/>
            <person name="Vilella A.J."/>
            <person name="Wen J."/>
            <person name="Xie X."/>
            <person name="Zody M.C."/>
            <person name="Baldwin J."/>
            <person name="Bloom T."/>
            <person name="Chin C.W."/>
            <person name="Heiman D."/>
            <person name="Nicol R."/>
            <person name="Nusbaum C."/>
            <person name="Young S."/>
            <person name="Wilkinson J."/>
            <person name="Worley K.C."/>
            <person name="Kovar C.L."/>
            <person name="Muzny D.M."/>
            <person name="Gibbs R.A."/>
            <person name="Cree A."/>
            <person name="Dihn H.H."/>
            <person name="Fowler G."/>
            <person name="Jhangiani S."/>
            <person name="Joshi V."/>
            <person name="Lee S."/>
            <person name="Lewis L.R."/>
            <person name="Nazareth L.V."/>
            <person name="Okwuonu G."/>
            <person name="Santibanez J."/>
            <person name="Warren W.C."/>
            <person name="Mardis E.R."/>
            <person name="Weinstock G.M."/>
            <person name="Wilson R.K."/>
            <person name="Delehaunty K."/>
            <person name="Dooling D."/>
            <person name="Fronik C."/>
            <person name="Fulton L."/>
            <person name="Fulton B."/>
            <person name="Graves T."/>
            <person name="Minx P."/>
            <person name="Sodergren E."/>
            <person name="Birney E."/>
            <person name="Margulies E.H."/>
            <person name="Herrero J."/>
            <person name="Green E.D."/>
            <person name="Haussler D."/>
            <person name="Siepel A."/>
            <person name="Goldman N."/>
            <person name="Pollard K.S."/>
            <person name="Pedersen J.S."/>
            <person name="Lander E.S."/>
            <person name="Kellis M."/>
        </authorList>
    </citation>
    <scope>NUCLEOTIDE SEQUENCE [LARGE SCALE GENOMIC DNA]</scope>
    <source>
        <strain evidence="3 4">Thorbecke inbred</strain>
    </source>
</reference>
<reference evidence="3" key="2">
    <citation type="submission" date="2025-08" db="UniProtKB">
        <authorList>
            <consortium name="Ensembl"/>
        </authorList>
    </citation>
    <scope>IDENTIFICATION</scope>
    <source>
        <strain evidence="3">Thorbecke</strain>
    </source>
</reference>
<proteinExistence type="predicted"/>
<reference evidence="3" key="3">
    <citation type="submission" date="2025-09" db="UniProtKB">
        <authorList>
            <consortium name="Ensembl"/>
        </authorList>
    </citation>
    <scope>IDENTIFICATION</scope>
    <source>
        <strain evidence="3">Thorbecke</strain>
    </source>
</reference>
<name>A0A5F9DGY5_RABIT</name>
<dbReference type="GeneTree" id="ENSGT00390000016333"/>
<dbReference type="InParanoid" id="A0A5F9DGY5"/>
<dbReference type="PANTHER" id="PTHR13410">
    <property type="entry name" value="PROTEIN PBDC1"/>
    <property type="match status" value="1"/>
</dbReference>
<dbReference type="Gene3D" id="1.10.3560.10">
    <property type="entry name" value="yst0336 like domain"/>
    <property type="match status" value="1"/>
</dbReference>
<dbReference type="AlphaFoldDB" id="A0A5F9DGY5"/>
<organism evidence="3 4">
    <name type="scientific">Oryctolagus cuniculus</name>
    <name type="common">Rabbit</name>
    <dbReference type="NCBI Taxonomy" id="9986"/>
    <lineage>
        <taxon>Eukaryota</taxon>
        <taxon>Metazoa</taxon>
        <taxon>Chordata</taxon>
        <taxon>Craniata</taxon>
        <taxon>Vertebrata</taxon>
        <taxon>Euteleostomi</taxon>
        <taxon>Mammalia</taxon>
        <taxon>Eutheria</taxon>
        <taxon>Euarchontoglires</taxon>
        <taxon>Glires</taxon>
        <taxon>Lagomorpha</taxon>
        <taxon>Leporidae</taxon>
        <taxon>Oryctolagus</taxon>
    </lineage>
</organism>
<protein>
    <recommendedName>
        <fullName evidence="2">Polysaccharide biosynthesis domain-containing protein</fullName>
    </recommendedName>
</protein>
<feature type="region of interest" description="Disordered" evidence="1">
    <location>
        <begin position="168"/>
        <end position="221"/>
    </location>
</feature>
<evidence type="ECO:0000313" key="3">
    <source>
        <dbReference type="Ensembl" id="ENSOCUP00000045449.1"/>
    </source>
</evidence>
<sequence>MAQASRGTIESVSRELASVAHALSLPAESYGKDPDIEMAWGWRPMQHAEVCYKLISSVDPQFLKLTKVDDQIYSEFQKIFEKLKIDVLDPEELKPESAKEKRRPFCLKFKGIVEDFIYGTLLQLDCTQSYTEENTIFAPKIQFLAIETARNQEGCNKAVYISVQHKGEKAGVSGGEQEKAEKKEEKGANSGGKKEEGVAREGEKEETAKEGEKEKEADKEI</sequence>
<dbReference type="PANTHER" id="PTHR13410:SF9">
    <property type="entry name" value="PROTEIN PBDC1"/>
    <property type="match status" value="1"/>
</dbReference>